<evidence type="ECO:0000313" key="1">
    <source>
        <dbReference type="EMBL" id="SUN76519.1"/>
    </source>
</evidence>
<keyword evidence="2" id="KW-1185">Reference proteome</keyword>
<dbReference type="InterPro" id="IPR010298">
    <property type="entry name" value="YacP-like"/>
</dbReference>
<accession>A0A380KZ06</accession>
<dbReference type="PANTHER" id="PTHR34547:SF1">
    <property type="entry name" value="YACP-LIKE NYN DOMAIN PROTEIN"/>
    <property type="match status" value="1"/>
</dbReference>
<dbReference type="EMBL" id="UHFR01000005">
    <property type="protein sequence ID" value="SUN76519.1"/>
    <property type="molecule type" value="Genomic_DNA"/>
</dbReference>
<organism evidence="1 2">
    <name type="scientific">Streptococcus massiliensis</name>
    <dbReference type="NCBI Taxonomy" id="313439"/>
    <lineage>
        <taxon>Bacteria</taxon>
        <taxon>Bacillati</taxon>
        <taxon>Bacillota</taxon>
        <taxon>Bacilli</taxon>
        <taxon>Lactobacillales</taxon>
        <taxon>Streptococcaceae</taxon>
        <taxon>Streptococcus</taxon>
    </lineage>
</organism>
<protein>
    <submittedName>
        <fullName evidence="1">Protein of hypothetical function DUF901</fullName>
    </submittedName>
</protein>
<dbReference type="Proteomes" id="UP000254634">
    <property type="component" value="Unassembled WGS sequence"/>
</dbReference>
<dbReference type="RefSeq" id="WP_018371952.1">
    <property type="nucleotide sequence ID" value="NZ_UHFR01000005.1"/>
</dbReference>
<dbReference type="CDD" id="cd10912">
    <property type="entry name" value="PIN_YacP-like"/>
    <property type="match status" value="1"/>
</dbReference>
<reference evidence="1" key="1">
    <citation type="submission" date="2018-06" db="EMBL/GenBank/DDBJ databases">
        <authorList>
            <consortium name="Pathogen Informatics"/>
            <person name="Doyle S."/>
        </authorList>
    </citation>
    <scope>NUCLEOTIDE SEQUENCE [LARGE SCALE GENOMIC DNA]</scope>
    <source>
        <strain evidence="1">NCTC13765</strain>
    </source>
</reference>
<dbReference type="PANTHER" id="PTHR34547">
    <property type="entry name" value="YACP-LIKE NYN DOMAIN PROTEIN"/>
    <property type="match status" value="1"/>
</dbReference>
<gene>
    <name evidence="1" type="ORF">NCTC13765_01012</name>
</gene>
<dbReference type="STRING" id="1123307.GCA_000380065_01247"/>
<sequence>MKRKILLVDGYNMIGSWRETRPLFKKSQLDAARTILLNRLSNYASFEGLEIICVFDAQYVPGLRQRYDEFNVTVIFTEEEETADSYIERLAAELNNPLNQVSVATSDLNEQWTVFAQGALRVSARELEKRACSVKADLDKLFDQIDLTTPPLRPWNEKQLEGLNKMLKELDD</sequence>
<name>A0A380KZ06_9STRE</name>
<dbReference type="OrthoDB" id="9792160at2"/>
<dbReference type="Pfam" id="PF05991">
    <property type="entry name" value="NYN_YacP"/>
    <property type="match status" value="1"/>
</dbReference>
<evidence type="ECO:0000313" key="2">
    <source>
        <dbReference type="Proteomes" id="UP000254634"/>
    </source>
</evidence>
<proteinExistence type="predicted"/>
<dbReference type="AlphaFoldDB" id="A0A380KZ06"/>